<name>A0A0B3BZM6_9PSED</name>
<dbReference type="Proteomes" id="UP000186079">
    <property type="component" value="Unassembled WGS sequence"/>
</dbReference>
<evidence type="ECO:0000313" key="4">
    <source>
        <dbReference type="Proteomes" id="UP000030980"/>
    </source>
</evidence>
<dbReference type="OrthoDB" id="9793561at2"/>
<reference evidence="2 4" key="1">
    <citation type="submission" date="2014-11" db="EMBL/GenBank/DDBJ databases">
        <title>Genome sequence of Pseudomonas tuomuerensis JCM 14085.</title>
        <authorList>
            <person name="Shin S.-K."/>
            <person name="Yi H."/>
        </authorList>
    </citation>
    <scope>NUCLEOTIDE SEQUENCE [LARGE SCALE GENOMIC DNA]</scope>
    <source>
        <strain evidence="2 4">JCM 14085</strain>
    </source>
</reference>
<reference evidence="3 5" key="2">
    <citation type="submission" date="2017-01" db="EMBL/GenBank/DDBJ databases">
        <authorList>
            <person name="Mah S.A."/>
            <person name="Swanson W.J."/>
            <person name="Moy G.W."/>
            <person name="Vacquier V.D."/>
        </authorList>
    </citation>
    <scope>NUCLEOTIDE SEQUENCE [LARGE SCALE GENOMIC DNA]</scope>
    <source>
        <strain evidence="3 5">ATCC 29606</strain>
    </source>
</reference>
<evidence type="ECO:0000313" key="5">
    <source>
        <dbReference type="Proteomes" id="UP000186079"/>
    </source>
</evidence>
<feature type="signal peptide" evidence="1">
    <location>
        <begin position="1"/>
        <end position="22"/>
    </location>
</feature>
<organism evidence="2 4">
    <name type="scientific">Pseudomonas flexibilis</name>
    <dbReference type="NCBI Taxonomy" id="706570"/>
    <lineage>
        <taxon>Bacteria</taxon>
        <taxon>Pseudomonadati</taxon>
        <taxon>Pseudomonadota</taxon>
        <taxon>Gammaproteobacteria</taxon>
        <taxon>Pseudomonadales</taxon>
        <taxon>Pseudomonadaceae</taxon>
        <taxon>Pseudomonas</taxon>
    </lineage>
</organism>
<sequence>MLKKLSLAVAVASAVMSGAAFAESVDSPVGKFDVGMTATFVTDYVSRGTSLNGGAGTIQGSLDIAHESGLYIGMWGSSMDDMQEKGAGVEIDYYLGYGGNLTEDVSFDVSVATYTYPRTGWEDDVEYLGSLSAYGATVGVKYRTDATEQLYYYVGYDLELPAGFGLSASVGQTKFDDNEEAGDDYVDWSLGVSKTLAGLDLGLTYASNDIDGNDDHFIFSISKSL</sequence>
<accession>A0A0B3BZM6</accession>
<proteinExistence type="predicted"/>
<evidence type="ECO:0000313" key="3">
    <source>
        <dbReference type="EMBL" id="SIQ60622.1"/>
    </source>
</evidence>
<gene>
    <name evidence="2" type="ORF">PT85_03020</name>
    <name evidence="3" type="ORF">SAMN05421672_10824</name>
</gene>
<feature type="chain" id="PRO_5015034565" description="Lipoprotein" evidence="1">
    <location>
        <begin position="23"/>
        <end position="225"/>
    </location>
</feature>
<dbReference type="Pfam" id="PF09694">
    <property type="entry name" value="Gcw_chp"/>
    <property type="match status" value="1"/>
</dbReference>
<evidence type="ECO:0008006" key="6">
    <source>
        <dbReference type="Google" id="ProtNLM"/>
    </source>
</evidence>
<dbReference type="InterPro" id="IPR010239">
    <property type="entry name" value="CHP02001"/>
</dbReference>
<dbReference type="AlphaFoldDB" id="A0A0B3BZM6"/>
<keyword evidence="1" id="KW-0732">Signal</keyword>
<evidence type="ECO:0000256" key="1">
    <source>
        <dbReference type="SAM" id="SignalP"/>
    </source>
</evidence>
<evidence type="ECO:0000313" key="2">
    <source>
        <dbReference type="EMBL" id="KHO66546.1"/>
    </source>
</evidence>
<dbReference type="Proteomes" id="UP000030980">
    <property type="component" value="Unassembled WGS sequence"/>
</dbReference>
<dbReference type="PATRIC" id="fig|706570.3.peg.2333"/>
<protein>
    <recommendedName>
        <fullName evidence="6">Lipoprotein</fullName>
    </recommendedName>
</protein>
<dbReference type="EMBL" id="FTMC01000008">
    <property type="protein sequence ID" value="SIQ60622.1"/>
    <property type="molecule type" value="Genomic_DNA"/>
</dbReference>
<accession>A0A0B2D7S3</accession>
<keyword evidence="4" id="KW-1185">Reference proteome</keyword>
<dbReference type="EMBL" id="JTAK01000001">
    <property type="protein sequence ID" value="KHO66546.1"/>
    <property type="molecule type" value="Genomic_DNA"/>
</dbReference>
<dbReference type="NCBIfam" id="TIGR02001">
    <property type="entry name" value="gcw_chp"/>
    <property type="match status" value="1"/>
</dbReference>
<dbReference type="RefSeq" id="WP_027589848.1">
    <property type="nucleotide sequence ID" value="NZ_FMUP01000005.1"/>
</dbReference>